<evidence type="ECO:0000313" key="2">
    <source>
        <dbReference type="EMBL" id="KAF2561312.1"/>
    </source>
</evidence>
<protein>
    <submittedName>
        <fullName evidence="3">Uncharacterized protein</fullName>
    </submittedName>
</protein>
<evidence type="ECO:0000313" key="4">
    <source>
        <dbReference type="Proteomes" id="UP000712281"/>
    </source>
</evidence>
<dbReference type="EMBL" id="QGKW02000717">
    <property type="protein sequence ID" value="KAF2598009.1"/>
    <property type="molecule type" value="Genomic_DNA"/>
</dbReference>
<feature type="region of interest" description="Disordered" evidence="1">
    <location>
        <begin position="80"/>
        <end position="113"/>
    </location>
</feature>
<sequence length="113" mass="12729">MLSDLKAVVVAPPSRGLLRFWESRSISLVLPSVPYLRSRKASARDRDLICVFCGKQQRKQFSSLPSTNGFSVLLIQSSLPSLQPTKGDGRDTKGNKWIKQRSKGTRSRRNHFV</sequence>
<dbReference type="EMBL" id="QGKY02001250">
    <property type="protein sequence ID" value="KAF2561312.1"/>
    <property type="molecule type" value="Genomic_DNA"/>
</dbReference>
<gene>
    <name evidence="3" type="ORF">F2Q68_00010879</name>
    <name evidence="2" type="ORF">F2Q70_00017900</name>
</gene>
<name>A0A8S9KUB4_BRACR</name>
<organism evidence="3 4">
    <name type="scientific">Brassica cretica</name>
    <name type="common">Mustard</name>
    <dbReference type="NCBI Taxonomy" id="69181"/>
    <lineage>
        <taxon>Eukaryota</taxon>
        <taxon>Viridiplantae</taxon>
        <taxon>Streptophyta</taxon>
        <taxon>Embryophyta</taxon>
        <taxon>Tracheophyta</taxon>
        <taxon>Spermatophyta</taxon>
        <taxon>Magnoliopsida</taxon>
        <taxon>eudicotyledons</taxon>
        <taxon>Gunneridae</taxon>
        <taxon>Pentapetalae</taxon>
        <taxon>rosids</taxon>
        <taxon>malvids</taxon>
        <taxon>Brassicales</taxon>
        <taxon>Brassicaceae</taxon>
        <taxon>Brassiceae</taxon>
        <taxon>Brassica</taxon>
    </lineage>
</organism>
<dbReference type="Proteomes" id="UP000712281">
    <property type="component" value="Unassembled WGS sequence"/>
</dbReference>
<proteinExistence type="predicted"/>
<evidence type="ECO:0000313" key="3">
    <source>
        <dbReference type="EMBL" id="KAF2598009.1"/>
    </source>
</evidence>
<dbReference type="AlphaFoldDB" id="A0A8S9KUB4"/>
<feature type="compositionally biased region" description="Basic residues" evidence="1">
    <location>
        <begin position="96"/>
        <end position="113"/>
    </location>
</feature>
<accession>A0A8S9KUB4</accession>
<comment type="caution">
    <text evidence="3">The sequence shown here is derived from an EMBL/GenBank/DDBJ whole genome shotgun (WGS) entry which is preliminary data.</text>
</comment>
<reference evidence="3" key="1">
    <citation type="submission" date="2019-12" db="EMBL/GenBank/DDBJ databases">
        <title>Genome sequencing and annotation of Brassica cretica.</title>
        <authorList>
            <person name="Studholme D.J."/>
            <person name="Sarris P.F."/>
        </authorList>
    </citation>
    <scope>NUCLEOTIDE SEQUENCE</scope>
    <source>
        <strain evidence="3">PFS-001/15</strain>
        <strain evidence="2">PFS-102/07</strain>
        <tissue evidence="3">Leaf</tissue>
    </source>
</reference>
<evidence type="ECO:0000256" key="1">
    <source>
        <dbReference type="SAM" id="MobiDB-lite"/>
    </source>
</evidence>